<comment type="caution">
    <text evidence="1">The sequence shown here is derived from an EMBL/GenBank/DDBJ whole genome shotgun (WGS) entry which is preliminary data.</text>
</comment>
<name>A0A9D1Z5V7_9FIRM</name>
<reference evidence="1" key="1">
    <citation type="journal article" date="2021" name="PeerJ">
        <title>Extensive microbial diversity within the chicken gut microbiome revealed by metagenomics and culture.</title>
        <authorList>
            <person name="Gilroy R."/>
            <person name="Ravi A."/>
            <person name="Getino M."/>
            <person name="Pursley I."/>
            <person name="Horton D.L."/>
            <person name="Alikhan N.F."/>
            <person name="Baker D."/>
            <person name="Gharbi K."/>
            <person name="Hall N."/>
            <person name="Watson M."/>
            <person name="Adriaenssens E.M."/>
            <person name="Foster-Nyarko E."/>
            <person name="Jarju S."/>
            <person name="Secka A."/>
            <person name="Antonio M."/>
            <person name="Oren A."/>
            <person name="Chaudhuri R.R."/>
            <person name="La Ragione R."/>
            <person name="Hildebrand F."/>
            <person name="Pallen M.J."/>
        </authorList>
    </citation>
    <scope>NUCLEOTIDE SEQUENCE</scope>
    <source>
        <strain evidence="1">CHK33-7979</strain>
    </source>
</reference>
<dbReference type="AlphaFoldDB" id="A0A9D1Z5V7"/>
<reference evidence="1" key="2">
    <citation type="submission" date="2021-04" db="EMBL/GenBank/DDBJ databases">
        <authorList>
            <person name="Gilroy R."/>
        </authorList>
    </citation>
    <scope>NUCLEOTIDE SEQUENCE</scope>
    <source>
        <strain evidence="1">CHK33-7979</strain>
    </source>
</reference>
<organism evidence="1 2">
    <name type="scientific">Candidatus Intestinimonas merdavium</name>
    <dbReference type="NCBI Taxonomy" id="2838622"/>
    <lineage>
        <taxon>Bacteria</taxon>
        <taxon>Bacillati</taxon>
        <taxon>Bacillota</taxon>
        <taxon>Clostridia</taxon>
        <taxon>Eubacteriales</taxon>
        <taxon>Intestinimonas</taxon>
    </lineage>
</organism>
<protein>
    <submittedName>
        <fullName evidence="1">TIGR04255 family protein</fullName>
    </submittedName>
</protein>
<dbReference type="InterPro" id="IPR026349">
    <property type="entry name" value="CHP04255"/>
</dbReference>
<evidence type="ECO:0000313" key="1">
    <source>
        <dbReference type="EMBL" id="HIY74613.1"/>
    </source>
</evidence>
<proteinExistence type="predicted"/>
<accession>A0A9D1Z5V7</accession>
<dbReference type="Proteomes" id="UP000886824">
    <property type="component" value="Unassembled WGS sequence"/>
</dbReference>
<evidence type="ECO:0000313" key="2">
    <source>
        <dbReference type="Proteomes" id="UP000886824"/>
    </source>
</evidence>
<dbReference type="EMBL" id="DXCX01000128">
    <property type="protein sequence ID" value="HIY74613.1"/>
    <property type="molecule type" value="Genomic_DNA"/>
</dbReference>
<gene>
    <name evidence="1" type="ORF">H9826_11705</name>
</gene>
<dbReference type="NCBIfam" id="TIGR04255">
    <property type="entry name" value="sporadTIGR04255"/>
    <property type="match status" value="1"/>
</dbReference>
<sequence length="264" mass="29829">MLFAEYQRYQYARSPLIEVICQLRFPTILTINSGEPADFQEAIRQEFPRYAARKEQLPPKVVGAGGPNAKVEPQSPITNHSFISADGLWKINLTKDFIALSTLRYTNWEDFALRLDKPLAQFIQVYQPAFFQRVGLRYLNAISKKRLGLTDLLWDDLIRSPYLGILGEPDVDETKVGRSTLETELSLEDGARMKIHAGPGLINGGKQDPEPKFILDGDFSRAGNLTADKVPDTLEVLHRYAERFFHGAILPELHEAMGPTPMEE</sequence>